<keyword evidence="3" id="KW-1185">Reference proteome</keyword>
<proteinExistence type="predicted"/>
<dbReference type="OMA" id="HIPWCVR"/>
<dbReference type="InterPro" id="IPR034505">
    <property type="entry name" value="Coproporphyrinogen-III_oxidase"/>
</dbReference>
<dbReference type="InterPro" id="IPR006638">
    <property type="entry name" value="Elp3/MiaA/NifB-like_rSAM"/>
</dbReference>
<dbReference type="GO" id="GO:0005739">
    <property type="term" value="C:mitochondrion"/>
    <property type="evidence" value="ECO:0007669"/>
    <property type="project" value="TreeGrafter"/>
</dbReference>
<dbReference type="GO" id="GO:0006779">
    <property type="term" value="P:porphyrin-containing compound biosynthetic process"/>
    <property type="evidence" value="ECO:0007669"/>
    <property type="project" value="TreeGrafter"/>
</dbReference>
<dbReference type="Proteomes" id="UP000076078">
    <property type="component" value="Unassembled WGS sequence"/>
</dbReference>
<dbReference type="SUPFAM" id="SSF102114">
    <property type="entry name" value="Radical SAM enzymes"/>
    <property type="match status" value="1"/>
</dbReference>
<evidence type="ECO:0000259" key="1">
    <source>
        <dbReference type="SMART" id="SM00729"/>
    </source>
</evidence>
<dbReference type="InterPro" id="IPR010723">
    <property type="entry name" value="HemN_C"/>
</dbReference>
<evidence type="ECO:0000313" key="2">
    <source>
        <dbReference type="EMBL" id="KYQ91349.1"/>
    </source>
</evidence>
<feature type="domain" description="Elp3/MiaA/NifB-like radical SAM core" evidence="1">
    <location>
        <begin position="2"/>
        <end position="206"/>
    </location>
</feature>
<dbReference type="EMBL" id="LODT01000035">
    <property type="protein sequence ID" value="KYQ91349.1"/>
    <property type="molecule type" value="Genomic_DNA"/>
</dbReference>
<name>A0A151ZBN3_TIELA</name>
<dbReference type="GO" id="GO:0051539">
    <property type="term" value="F:4 iron, 4 sulfur cluster binding"/>
    <property type="evidence" value="ECO:0007669"/>
    <property type="project" value="TreeGrafter"/>
</dbReference>
<comment type="caution">
    <text evidence="2">The sequence shown here is derived from an EMBL/GenBank/DDBJ whole genome shotgun (WGS) entry which is preliminary data.</text>
</comment>
<organism evidence="2 3">
    <name type="scientific">Tieghemostelium lacteum</name>
    <name type="common">Slime mold</name>
    <name type="synonym">Dictyostelium lacteum</name>
    <dbReference type="NCBI Taxonomy" id="361077"/>
    <lineage>
        <taxon>Eukaryota</taxon>
        <taxon>Amoebozoa</taxon>
        <taxon>Evosea</taxon>
        <taxon>Eumycetozoa</taxon>
        <taxon>Dictyostelia</taxon>
        <taxon>Dictyosteliales</taxon>
        <taxon>Raperosteliaceae</taxon>
        <taxon>Tieghemostelium</taxon>
    </lineage>
</organism>
<accession>A0A151ZBN3</accession>
<dbReference type="AlphaFoldDB" id="A0A151ZBN3"/>
<sequence>MTLSMVKEIKSFKDRFHNDSDSVNVDLQRPINSIYFGGGTPSLAKIGTLVEIVQTIKNCYPNFNENQCEITLEVNPDQLQQGEEKFITLLKDFKRFVGVNRLSLGIQSLNDTDLQFLGRTHSSEQSVKSLHLSQTLFDRVSFDLIYARHSKQTVDQWREELTKALKLVNQAQGGHMSLYQLTIEQGTNFHKRINNLQMKSKNIIPPNDDLSTDLYEETQRVTSDLGFPQYEVSSFASSPHHQSRHNLNYWRGGDYIGIGPGACSRITLPSNPNSFTTKFQGRNILHPKDWMDKLKVSPLSLDPLESKDLSTQEIIQELLLMGLRTLEGVNLDTFNYFSNNQPISTFVNQKYLDQFLHDQLLTIENNNLKPTPKSLILIDQILNKLLIR</sequence>
<dbReference type="Pfam" id="PF06969">
    <property type="entry name" value="HemN_C"/>
    <property type="match status" value="1"/>
</dbReference>
<gene>
    <name evidence="2" type="ORF">DLAC_08298</name>
</gene>
<dbReference type="OrthoDB" id="431409at2759"/>
<dbReference type="Pfam" id="PF04055">
    <property type="entry name" value="Radical_SAM"/>
    <property type="match status" value="1"/>
</dbReference>
<protein>
    <recommendedName>
        <fullName evidence="1">Elp3/MiaA/NifB-like radical SAM core domain-containing protein</fullName>
    </recommendedName>
</protein>
<dbReference type="InterPro" id="IPR007197">
    <property type="entry name" value="rSAM"/>
</dbReference>
<dbReference type="STRING" id="361077.A0A151ZBN3"/>
<dbReference type="SMART" id="SM00729">
    <property type="entry name" value="Elp3"/>
    <property type="match status" value="1"/>
</dbReference>
<dbReference type="InterPro" id="IPR058240">
    <property type="entry name" value="rSAM_sf"/>
</dbReference>
<dbReference type="PANTHER" id="PTHR13932:SF5">
    <property type="entry name" value="RADICAL S-ADENOSYL METHIONINE DOMAIN-CONTAINING PROTEIN 1, MITOCHONDRIAL"/>
    <property type="match status" value="1"/>
</dbReference>
<evidence type="ECO:0000313" key="3">
    <source>
        <dbReference type="Proteomes" id="UP000076078"/>
    </source>
</evidence>
<dbReference type="FunCoup" id="A0A151ZBN3">
    <property type="interactions" value="86"/>
</dbReference>
<dbReference type="PANTHER" id="PTHR13932">
    <property type="entry name" value="COPROPORPHYRINIGEN III OXIDASE"/>
    <property type="match status" value="1"/>
</dbReference>
<dbReference type="InParanoid" id="A0A151ZBN3"/>
<reference evidence="2 3" key="1">
    <citation type="submission" date="2015-12" db="EMBL/GenBank/DDBJ databases">
        <title>Dictyostelia acquired genes for synthesis and detection of signals that induce cell-type specialization by lateral gene transfer from prokaryotes.</title>
        <authorList>
            <person name="Gloeckner G."/>
            <person name="Schaap P."/>
        </authorList>
    </citation>
    <scope>NUCLEOTIDE SEQUENCE [LARGE SCALE GENOMIC DNA]</scope>
    <source>
        <strain evidence="2 3">TK</strain>
    </source>
</reference>
<dbReference type="GO" id="GO:0003824">
    <property type="term" value="F:catalytic activity"/>
    <property type="evidence" value="ECO:0007669"/>
    <property type="project" value="InterPro"/>
</dbReference>